<dbReference type="SMART" id="SM00128">
    <property type="entry name" value="IPPc"/>
    <property type="match status" value="1"/>
</dbReference>
<dbReference type="RefSeq" id="XP_062877275.1">
    <property type="nucleotide sequence ID" value="XM_063021205.1"/>
</dbReference>
<gene>
    <name evidence="2" type="ORF">PUMCH_002191</name>
</gene>
<dbReference type="PANTHER" id="PTHR11200">
    <property type="entry name" value="INOSITOL 5-PHOSPHATASE"/>
    <property type="match status" value="1"/>
</dbReference>
<name>A0AAX4H8S0_9ASCO</name>
<dbReference type="SUPFAM" id="SSF56219">
    <property type="entry name" value="DNase I-like"/>
    <property type="match status" value="1"/>
</dbReference>
<dbReference type="GeneID" id="88173256"/>
<dbReference type="PANTHER" id="PTHR11200:SF275">
    <property type="entry name" value="LD06095P"/>
    <property type="match status" value="1"/>
</dbReference>
<dbReference type="GO" id="GO:0046856">
    <property type="term" value="P:phosphatidylinositol dephosphorylation"/>
    <property type="evidence" value="ECO:0007669"/>
    <property type="project" value="InterPro"/>
</dbReference>
<dbReference type="Proteomes" id="UP001338582">
    <property type="component" value="Chromosome 3"/>
</dbReference>
<reference evidence="2 3" key="1">
    <citation type="submission" date="2023-10" db="EMBL/GenBank/DDBJ databases">
        <title>Draft Genome Sequence of Candida saopaulonensis from a very Premature Infant with Sepsis.</title>
        <authorList>
            <person name="Ning Y."/>
            <person name="Dai R."/>
            <person name="Xiao M."/>
            <person name="Xu Y."/>
            <person name="Yan Q."/>
            <person name="Zhang L."/>
        </authorList>
    </citation>
    <scope>NUCLEOTIDE SEQUENCE [LARGE SCALE GENOMIC DNA]</scope>
    <source>
        <strain evidence="2 3">19XY460</strain>
    </source>
</reference>
<organism evidence="2 3">
    <name type="scientific">Australozyma saopauloensis</name>
    <dbReference type="NCBI Taxonomy" id="291208"/>
    <lineage>
        <taxon>Eukaryota</taxon>
        <taxon>Fungi</taxon>
        <taxon>Dikarya</taxon>
        <taxon>Ascomycota</taxon>
        <taxon>Saccharomycotina</taxon>
        <taxon>Pichiomycetes</taxon>
        <taxon>Metschnikowiaceae</taxon>
        <taxon>Australozyma</taxon>
    </lineage>
</organism>
<protein>
    <recommendedName>
        <fullName evidence="1">Inositol polyphosphate-related phosphatase domain-containing protein</fullName>
    </recommendedName>
</protein>
<keyword evidence="3" id="KW-1185">Reference proteome</keyword>
<evidence type="ECO:0000259" key="1">
    <source>
        <dbReference type="SMART" id="SM00128"/>
    </source>
</evidence>
<evidence type="ECO:0000313" key="2">
    <source>
        <dbReference type="EMBL" id="WPK24892.1"/>
    </source>
</evidence>
<dbReference type="GO" id="GO:0004439">
    <property type="term" value="F:phosphatidylinositol-4,5-bisphosphate 5-phosphatase activity"/>
    <property type="evidence" value="ECO:0007669"/>
    <property type="project" value="TreeGrafter"/>
</dbReference>
<dbReference type="EMBL" id="CP138896">
    <property type="protein sequence ID" value="WPK24892.1"/>
    <property type="molecule type" value="Genomic_DNA"/>
</dbReference>
<proteinExistence type="predicted"/>
<dbReference type="InterPro" id="IPR000300">
    <property type="entry name" value="IPPc"/>
</dbReference>
<dbReference type="Gene3D" id="3.60.10.10">
    <property type="entry name" value="Endonuclease/exonuclease/phosphatase"/>
    <property type="match status" value="1"/>
</dbReference>
<evidence type="ECO:0000313" key="3">
    <source>
        <dbReference type="Proteomes" id="UP001338582"/>
    </source>
</evidence>
<sequence length="424" mass="47770">MSLPLFVLSFNLGKLSLNAHEFTESLVQNFPDDPCDLYVFGFQEMCSILDGCFQPAVEKHMIDINRVLLLALKKKYSSPDQKNFDFTTVGMHNCGAVGIVAITPFVLRFANARFADASCGTLCTLTKGAVGLRIQYVSEDTSITELTFANAHLCALEGELQYQTRLANLQSVMRAMDFGDNYNFLKPNCHSFFMGDLNFRTSKKGTSPVDELLNLPLNREVDPLEPDDKQTAYIVSLVKKYDELTAGRENGELFLGFEEPYISFPPTYKYHLGTAIYNSLRSPLWCDRILYQSTYRRGMSPVAHKYMSMPLYLRSDHRPVFLHITIPVEAPASIIDQNGHLVLLPPAHEIANAKKFRLIDNKNEVSGPTQTYMKSTPLDKMQQSFFRPISDLCLGNALWLSTTTRGRLFVLALVVLSAISFYLS</sequence>
<dbReference type="Pfam" id="PF22669">
    <property type="entry name" value="Exo_endo_phos2"/>
    <property type="match status" value="1"/>
</dbReference>
<feature type="domain" description="Inositol polyphosphate-related phosphatase" evidence="1">
    <location>
        <begin position="1"/>
        <end position="332"/>
    </location>
</feature>
<dbReference type="InterPro" id="IPR046985">
    <property type="entry name" value="IP5"/>
</dbReference>
<dbReference type="AlphaFoldDB" id="A0AAX4H8S0"/>
<accession>A0AAX4H8S0</accession>
<dbReference type="InterPro" id="IPR036691">
    <property type="entry name" value="Endo/exonu/phosph_ase_sf"/>
</dbReference>
<dbReference type="KEGG" id="asau:88173256"/>